<keyword evidence="5 16" id="KW-1090">Inhibition of host innate immune response by virus</keyword>
<keyword evidence="11 16" id="KW-0010">Activator</keyword>
<evidence type="ECO:0000256" key="9">
    <source>
        <dbReference type="ARBA" id="ARBA00023015"/>
    </source>
</evidence>
<evidence type="ECO:0000256" key="17">
    <source>
        <dbReference type="RuleBase" id="RU363123"/>
    </source>
</evidence>
<comment type="caution">
    <text evidence="16">Lacks conserved residue(s) required for the propagation of feature annotation.</text>
</comment>
<dbReference type="HAMAP" id="MF_04006">
    <property type="entry name" value="HPV_E6"/>
    <property type="match status" value="1"/>
</dbReference>
<keyword evidence="15 16" id="KW-1119">Modulation of host cell apoptosis by virus</keyword>
<dbReference type="GO" id="GO:0006355">
    <property type="term" value="P:regulation of DNA-templated transcription"/>
    <property type="evidence" value="ECO:0007669"/>
    <property type="project" value="UniProtKB-UniRule"/>
</dbReference>
<evidence type="ECO:0000256" key="16">
    <source>
        <dbReference type="HAMAP-Rule" id="MF_04006"/>
    </source>
</evidence>
<comment type="subcellular location">
    <subcellularLocation>
        <location evidence="16 17">Host cytoplasm</location>
    </subcellularLocation>
    <subcellularLocation>
        <location evidence="16 17">Host nucleus</location>
    </subcellularLocation>
</comment>
<evidence type="ECO:0000256" key="15">
    <source>
        <dbReference type="ARBA" id="ARBA00023323"/>
    </source>
</evidence>
<dbReference type="GO" id="GO:0039502">
    <property type="term" value="P:symbiont-mediated suppression of host type I interferon-mediated signaling pathway"/>
    <property type="evidence" value="ECO:0007669"/>
    <property type="project" value="UniProtKB-UniRule"/>
</dbReference>
<keyword evidence="6 16" id="KW-0479">Metal-binding</keyword>
<organism evidence="18">
    <name type="scientific">Human papillomavirus type 221</name>
    <dbReference type="NCBI Taxonomy" id="2200958"/>
    <lineage>
        <taxon>Viruses</taxon>
        <taxon>Monodnaviria</taxon>
        <taxon>Shotokuvirae</taxon>
        <taxon>Cossaviricota</taxon>
        <taxon>Papovaviricetes</taxon>
        <taxon>Zurhausenvirales</taxon>
        <taxon>Papillomaviridae</taxon>
    </lineage>
</organism>
<evidence type="ECO:0000256" key="14">
    <source>
        <dbReference type="ARBA" id="ARBA00023280"/>
    </source>
</evidence>
<keyword evidence="12 16" id="KW-0804">Transcription</keyword>
<dbReference type="GO" id="GO:0052150">
    <property type="term" value="P:symbiont-mediated perturbation of host apoptosis"/>
    <property type="evidence" value="ECO:0007669"/>
    <property type="project" value="UniProtKB-KW"/>
</dbReference>
<dbReference type="InterPro" id="IPR001334">
    <property type="entry name" value="E6"/>
</dbReference>
<keyword evidence="14 16" id="KW-0899">Viral immunoevasion</keyword>
<keyword evidence="13 16" id="KW-1035">Host cytoplasm</keyword>
<keyword evidence="7 16" id="KW-0863">Zinc-finger</keyword>
<evidence type="ECO:0000256" key="8">
    <source>
        <dbReference type="ARBA" id="ARBA00022833"/>
    </source>
</evidence>
<keyword evidence="8 16" id="KW-0862">Zinc</keyword>
<dbReference type="GO" id="GO:0008270">
    <property type="term" value="F:zinc ion binding"/>
    <property type="evidence" value="ECO:0007669"/>
    <property type="project" value="UniProtKB-KW"/>
</dbReference>
<evidence type="ECO:0000256" key="1">
    <source>
        <dbReference type="ARBA" id="ARBA00006346"/>
    </source>
</evidence>
<evidence type="ECO:0000256" key="5">
    <source>
        <dbReference type="ARBA" id="ARBA00022632"/>
    </source>
</evidence>
<keyword evidence="4 16" id="KW-0945">Host-virus interaction</keyword>
<reference evidence="18" key="1">
    <citation type="submission" date="2018-04" db="EMBL/GenBank/DDBJ databases">
        <title>Complete Genome Sequences Of Four Novel Human Gammapapillomaviruses Isolated from Penile Swabs in Cape Town, South Africa.</title>
        <authorList>
            <person name="Murahwa A.T."/>
            <person name="Meiring T.L."/>
            <person name="Mbulawa Z.Z.A."/>
            <person name="Williamson A.-L."/>
        </authorList>
    </citation>
    <scope>NUCLEOTIDE SEQUENCE</scope>
    <source>
        <strain evidence="18">CT09</strain>
    </source>
</reference>
<proteinExistence type="inferred from homology"/>
<dbReference type="GO" id="GO:0042025">
    <property type="term" value="C:host cell nucleus"/>
    <property type="evidence" value="ECO:0007669"/>
    <property type="project" value="UniProtKB-SubCell"/>
</dbReference>
<evidence type="ECO:0000256" key="4">
    <source>
        <dbReference type="ARBA" id="ARBA00022581"/>
    </source>
</evidence>
<dbReference type="GO" id="GO:0039648">
    <property type="term" value="P:symbiont-mediated perturbation of host ubiquitin-like protein modification"/>
    <property type="evidence" value="ECO:0007669"/>
    <property type="project" value="UniProtKB-UniRule"/>
</dbReference>
<keyword evidence="9 16" id="KW-0805">Transcription regulation</keyword>
<dbReference type="Pfam" id="PF00518">
    <property type="entry name" value="E6"/>
    <property type="match status" value="1"/>
</dbReference>
<dbReference type="GO" id="GO:0003677">
    <property type="term" value="F:DNA binding"/>
    <property type="evidence" value="ECO:0007669"/>
    <property type="project" value="UniProtKB-UniRule"/>
</dbReference>
<evidence type="ECO:0000256" key="2">
    <source>
        <dbReference type="ARBA" id="ARBA00022518"/>
    </source>
</evidence>
<protein>
    <recommendedName>
        <fullName evidence="16 17">Protein E6</fullName>
    </recommendedName>
</protein>
<accession>A0A2S1ZRX9</accession>
<dbReference type="InterPro" id="IPR038575">
    <property type="entry name" value="E6_sf"/>
</dbReference>
<evidence type="ECO:0000256" key="13">
    <source>
        <dbReference type="ARBA" id="ARBA00023200"/>
    </source>
</evidence>
<dbReference type="GO" id="GO:0030430">
    <property type="term" value="C:host cell cytoplasm"/>
    <property type="evidence" value="ECO:0007669"/>
    <property type="project" value="UniProtKB-SubCell"/>
</dbReference>
<keyword evidence="10 16" id="KW-0238">DNA-binding</keyword>
<sequence length="143" mass="16482">MDLFTSPFPETLSAYCQLLGLQLSDVRLPCNFCKFYLTEQDLAAFHLKQFKLIWKGPWCYACCRSCARLTAAYELRKFYQCTCNCNAVEGLAKTTLDCIPVRCLQCLALLSFAEKLEHLAIGQDFYLVRSTWKGYCRNCIKKN</sequence>
<dbReference type="EMBL" id="MH172378">
    <property type="protein sequence ID" value="AWK28209.1"/>
    <property type="molecule type" value="Genomic_DNA"/>
</dbReference>
<dbReference type="SUPFAM" id="SSF161229">
    <property type="entry name" value="E6 C-terminal domain-like"/>
    <property type="match status" value="2"/>
</dbReference>
<keyword evidence="2 16" id="KW-0244">Early protein</keyword>
<keyword evidence="3 16" id="KW-1048">Host nucleus</keyword>
<dbReference type="GO" id="GO:0052170">
    <property type="term" value="P:symbiont-mediated suppression of host innate immune response"/>
    <property type="evidence" value="ECO:0007669"/>
    <property type="project" value="UniProtKB-KW"/>
</dbReference>
<evidence type="ECO:0000256" key="10">
    <source>
        <dbReference type="ARBA" id="ARBA00023125"/>
    </source>
</evidence>
<comment type="subunit">
    <text evidence="16">Forms homodimers. Interacts with ubiquitin-protein ligase UBE3A/E6-AP; this interaction stimulates UBE3A ubiquitin activity. Interacts with host BAK1.</text>
</comment>
<evidence type="ECO:0000256" key="12">
    <source>
        <dbReference type="ARBA" id="ARBA00023163"/>
    </source>
</evidence>
<comment type="function">
    <text evidence="16">Plays a major role in the induction and maintenance of cellular transformation. E6 associates with host UBE3A/E6-AP ubiquitin-protein ligase and modulates its activity. Protects host keratinocytes from apoptosis by mediating the degradation of host BAK1. May also inhibit host immune response.</text>
</comment>
<name>A0A2S1ZRX9_9PAPI</name>
<comment type="similarity">
    <text evidence="1 16 17">Belongs to the papillomaviridae E6 protein family.</text>
</comment>
<evidence type="ECO:0000256" key="7">
    <source>
        <dbReference type="ARBA" id="ARBA00022771"/>
    </source>
</evidence>
<evidence type="ECO:0000256" key="3">
    <source>
        <dbReference type="ARBA" id="ARBA00022562"/>
    </source>
</evidence>
<evidence type="ECO:0000256" key="6">
    <source>
        <dbReference type="ARBA" id="ARBA00022723"/>
    </source>
</evidence>
<evidence type="ECO:0000256" key="11">
    <source>
        <dbReference type="ARBA" id="ARBA00023159"/>
    </source>
</evidence>
<dbReference type="Proteomes" id="UP001223448">
    <property type="component" value="Segment"/>
</dbReference>
<dbReference type="GO" id="GO:0006351">
    <property type="term" value="P:DNA-templated transcription"/>
    <property type="evidence" value="ECO:0007669"/>
    <property type="project" value="UniProtKB-UniRule"/>
</dbReference>
<gene>
    <name evidence="16 18" type="primary">E6</name>
</gene>
<feature type="zinc finger region" evidence="16">
    <location>
        <begin position="103"/>
        <end position="139"/>
    </location>
</feature>
<dbReference type="Gene3D" id="3.30.240.40">
    <property type="entry name" value="E6 early regulatory protein"/>
    <property type="match status" value="2"/>
</dbReference>
<evidence type="ECO:0000313" key="18">
    <source>
        <dbReference type="EMBL" id="AWK28209.1"/>
    </source>
</evidence>
<feature type="zinc finger region" evidence="16">
    <location>
        <begin position="30"/>
        <end position="66"/>
    </location>
</feature>